<dbReference type="Proteomes" id="UP001262889">
    <property type="component" value="Unassembled WGS sequence"/>
</dbReference>
<feature type="transmembrane region" description="Helical" evidence="1">
    <location>
        <begin position="41"/>
        <end position="62"/>
    </location>
</feature>
<keyword evidence="1" id="KW-0472">Membrane</keyword>
<evidence type="ECO:0000313" key="3">
    <source>
        <dbReference type="Proteomes" id="UP001262889"/>
    </source>
</evidence>
<sequence length="230" mass="26925">MKKEHLEITLKIIVSLSAAFIVIYTFILIDIPEKFDKGYEIGLLLFNLSFSIISAFIFYLLIDFYPKQIRKKELLSSLEIYLSRIEETYNTILKNLDYNNLEIDTLTYKDCSKEDLKIVMSNTNPNFKTDVNTLTKQGLTISELINVQKGYVENQITELEKHINFLSTDLYKELVNLKAIDLTLIFRAGTIMLNRINSPNNDFGIFSDQFYDYIIKVRSIRNEWNNNLKN</sequence>
<dbReference type="RefSeq" id="WP_311536611.1">
    <property type="nucleotide sequence ID" value="NZ_JAVRHQ010000067.1"/>
</dbReference>
<accession>A0ABU3CFI7</accession>
<keyword evidence="1" id="KW-0812">Transmembrane</keyword>
<protein>
    <submittedName>
        <fullName evidence="2">Uncharacterized protein</fullName>
    </submittedName>
</protein>
<reference evidence="2 3" key="1">
    <citation type="submission" date="2023-09" db="EMBL/GenBank/DDBJ databases">
        <authorList>
            <person name="Rey-Velasco X."/>
        </authorList>
    </citation>
    <scope>NUCLEOTIDE SEQUENCE [LARGE SCALE GENOMIC DNA]</scope>
    <source>
        <strain evidence="2 3">F363</strain>
    </source>
</reference>
<keyword evidence="1" id="KW-1133">Transmembrane helix</keyword>
<keyword evidence="3" id="KW-1185">Reference proteome</keyword>
<evidence type="ECO:0000256" key="1">
    <source>
        <dbReference type="SAM" id="Phobius"/>
    </source>
</evidence>
<comment type="caution">
    <text evidence="2">The sequence shown here is derived from an EMBL/GenBank/DDBJ whole genome shotgun (WGS) entry which is preliminary data.</text>
</comment>
<gene>
    <name evidence="2" type="ORF">RM553_19345</name>
</gene>
<proteinExistence type="predicted"/>
<feature type="transmembrane region" description="Helical" evidence="1">
    <location>
        <begin position="12"/>
        <end position="29"/>
    </location>
</feature>
<organism evidence="2 3">
    <name type="scientific">Autumnicola tepida</name>
    <dbReference type="NCBI Taxonomy" id="3075595"/>
    <lineage>
        <taxon>Bacteria</taxon>
        <taxon>Pseudomonadati</taxon>
        <taxon>Bacteroidota</taxon>
        <taxon>Flavobacteriia</taxon>
        <taxon>Flavobacteriales</taxon>
        <taxon>Flavobacteriaceae</taxon>
        <taxon>Autumnicola</taxon>
    </lineage>
</organism>
<name>A0ABU3CFI7_9FLAO</name>
<evidence type="ECO:0000313" key="2">
    <source>
        <dbReference type="EMBL" id="MDT0644997.1"/>
    </source>
</evidence>
<dbReference type="EMBL" id="JAVRHQ010000067">
    <property type="protein sequence ID" value="MDT0644997.1"/>
    <property type="molecule type" value="Genomic_DNA"/>
</dbReference>